<comment type="caution">
    <text evidence="1">The sequence shown here is derived from an EMBL/GenBank/DDBJ whole genome shotgun (WGS) entry which is preliminary data.</text>
</comment>
<sequence>MLCKRGFAIKTWQSLLKDLALINFTSRTMITSIPTITSPPVVRHNGDDLPTNGVGTNRGEYPQIIWAIALAIGSDRDMVSFGLTCKGIRAQIEGEKGTFWRRRFLLAYDEPECWASYLPFFVGQEAKKHYQRRQLVVNAPADFTNPLEYERQLETLVVLHDMIIESNFSGGISKNVVVMERFARDSNILRKVFHRDGVSNESKYETVAVTLFHLSTFQRPFVPDANYTEEFRRLTDNTVLGFSASQQRVYASSRLEPVTLTIGEDNINMEWLLHLTNFFKEHIMRRANGTLYNAFSELPELARPRGWQTKLTGGTHAIGKFWKGSCAYVEHTEQQNIRRGLNFSHGLHILDKFLEEEDGGGFQEYEIECISNPNDIVWPLAFANIDGIERVNTQATSHAGYAPIHFKVTGPRAYEPNFEARGWLHALPAQYDIEGWQRFDMVSFTRNDLGAIVTDKLWAYQAVVLPGGQIILGRWWDPLTGTGDFQYSGPIMVWNVDAAHASEESNNNGEATAQA</sequence>
<accession>A0A4U7B8F8</accession>
<dbReference type="AlphaFoldDB" id="A0A4U7B8F8"/>
<proteinExistence type="predicted"/>
<organism evidence="1 2">
    <name type="scientific">Elsinoe australis</name>
    <dbReference type="NCBI Taxonomy" id="40998"/>
    <lineage>
        <taxon>Eukaryota</taxon>
        <taxon>Fungi</taxon>
        <taxon>Dikarya</taxon>
        <taxon>Ascomycota</taxon>
        <taxon>Pezizomycotina</taxon>
        <taxon>Dothideomycetes</taxon>
        <taxon>Dothideomycetidae</taxon>
        <taxon>Myriangiales</taxon>
        <taxon>Elsinoaceae</taxon>
        <taxon>Elsinoe</taxon>
    </lineage>
</organism>
<gene>
    <name evidence="1" type="ORF">C1H76_3795</name>
</gene>
<evidence type="ECO:0000313" key="2">
    <source>
        <dbReference type="Proteomes" id="UP000308133"/>
    </source>
</evidence>
<dbReference type="EMBL" id="PTQR01000050">
    <property type="protein sequence ID" value="TKX23857.1"/>
    <property type="molecule type" value="Genomic_DNA"/>
</dbReference>
<dbReference type="Proteomes" id="UP000308133">
    <property type="component" value="Unassembled WGS sequence"/>
</dbReference>
<reference evidence="1 2" key="1">
    <citation type="submission" date="2018-02" db="EMBL/GenBank/DDBJ databases">
        <title>Draft genome sequences of Elsinoe sp., causing black scab on jojoba.</title>
        <authorList>
            <person name="Stodart B."/>
            <person name="Jeffress S."/>
            <person name="Ash G."/>
            <person name="Arun Chinnappa K."/>
        </authorList>
    </citation>
    <scope>NUCLEOTIDE SEQUENCE [LARGE SCALE GENOMIC DNA]</scope>
    <source>
        <strain evidence="1 2">Hillstone_2</strain>
    </source>
</reference>
<name>A0A4U7B8F8_9PEZI</name>
<evidence type="ECO:0000313" key="1">
    <source>
        <dbReference type="EMBL" id="TKX23857.1"/>
    </source>
</evidence>
<protein>
    <submittedName>
        <fullName evidence="1">Uncharacterized protein</fullName>
    </submittedName>
</protein>